<dbReference type="EMBL" id="ADNC01000002">
    <property type="protein sequence ID" value="EFF41799.1"/>
    <property type="molecule type" value="Genomic_DNA"/>
</dbReference>
<evidence type="ECO:0000256" key="1">
    <source>
        <dbReference type="SAM" id="MobiDB-lite"/>
    </source>
</evidence>
<comment type="caution">
    <text evidence="3">The sequence shown here is derived from an EMBL/GenBank/DDBJ whole genome shotgun (WGS) entry which is preliminary data.</text>
</comment>
<keyword evidence="2" id="KW-0732">Signal</keyword>
<organism evidence="3 4">
    <name type="scientific">Mycoplasmopsis alligatoris A21JP2</name>
    <dbReference type="NCBI Taxonomy" id="747682"/>
    <lineage>
        <taxon>Bacteria</taxon>
        <taxon>Bacillati</taxon>
        <taxon>Mycoplasmatota</taxon>
        <taxon>Mycoplasmoidales</taxon>
        <taxon>Metamycoplasmataceae</taxon>
        <taxon>Mycoplasmopsis</taxon>
    </lineage>
</organism>
<dbReference type="STRING" id="747682.MALL_0171"/>
<dbReference type="RefSeq" id="WP_005683069.1">
    <property type="nucleotide sequence ID" value="NZ_ADNC01000002.1"/>
</dbReference>
<evidence type="ECO:0000313" key="3">
    <source>
        <dbReference type="EMBL" id="EFF41799.1"/>
    </source>
</evidence>
<feature type="chain" id="PRO_5003066778" description="Lipoprotein" evidence="2">
    <location>
        <begin position="30"/>
        <end position="247"/>
    </location>
</feature>
<name>D4XV13_9BACT</name>
<evidence type="ECO:0000256" key="2">
    <source>
        <dbReference type="SAM" id="SignalP"/>
    </source>
</evidence>
<evidence type="ECO:0008006" key="5">
    <source>
        <dbReference type="Google" id="ProtNLM"/>
    </source>
</evidence>
<feature type="region of interest" description="Disordered" evidence="1">
    <location>
        <begin position="30"/>
        <end position="68"/>
    </location>
</feature>
<proteinExistence type="predicted"/>
<evidence type="ECO:0000313" key="4">
    <source>
        <dbReference type="Proteomes" id="UP000004757"/>
    </source>
</evidence>
<dbReference type="PROSITE" id="PS51257">
    <property type="entry name" value="PROKAR_LIPOPROTEIN"/>
    <property type="match status" value="1"/>
</dbReference>
<protein>
    <recommendedName>
        <fullName evidence="5">Lipoprotein</fullName>
    </recommendedName>
</protein>
<dbReference type="OrthoDB" id="9802739at2"/>
<dbReference type="AlphaFoldDB" id="D4XV13"/>
<dbReference type="Proteomes" id="UP000004757">
    <property type="component" value="Unassembled WGS sequence"/>
</dbReference>
<keyword evidence="4" id="KW-1185">Reference proteome</keyword>
<sequence>MNKKLLILSSTLVSILPLTVAISCNVNSAKNTDTNKEANKETNTNADTNKEIAQPEPKKENAAPTQEEISQKIKENFTPVLNDVKKFINEKLLDEKFKVLKQKMDFDIKNIFEPMIEKVNSAKNPSEGAYAITFWFDRMFEAYTYLSNATDEQKSEVKRLNTEGLTEVKNTEAWLKELKLPEFTADLKLLGFKKAIEFEIARAKSEFGIEIYSPKQVAEDLKSVKFAFNKFKEIWDRDYKANHKPSA</sequence>
<reference evidence="3 4" key="1">
    <citation type="submission" date="2010-03" db="EMBL/GenBank/DDBJ databases">
        <authorList>
            <person name="Glass J.I."/>
            <person name="Benders G.A."/>
            <person name="Durkin A.S."/>
            <person name="Farmerie W.G."/>
            <person name="Hlavinka K."/>
            <person name="Hostetler J."/>
            <person name="Jackson J."/>
            <person name="May M.A."/>
            <person name="Miller R.H."/>
            <person name="Paralanov V."/>
            <person name="Radune D."/>
            <person name="Szczypinski B."/>
            <person name="Brown D.R."/>
        </authorList>
    </citation>
    <scope>NUCLEOTIDE SEQUENCE [LARGE SCALE GENOMIC DNA]</scope>
    <source>
        <strain evidence="3 4">A21JP2</strain>
    </source>
</reference>
<gene>
    <name evidence="3" type="ORF">MALL_0171</name>
</gene>
<accession>D4XV13</accession>
<feature type="signal peptide" evidence="2">
    <location>
        <begin position="1"/>
        <end position="29"/>
    </location>
</feature>